<dbReference type="GO" id="GO:0030154">
    <property type="term" value="P:cell differentiation"/>
    <property type="evidence" value="ECO:0007669"/>
    <property type="project" value="TreeGrafter"/>
</dbReference>
<feature type="compositionally biased region" description="Polar residues" evidence="7">
    <location>
        <begin position="317"/>
        <end position="327"/>
    </location>
</feature>
<feature type="domain" description="Homeobox" evidence="8">
    <location>
        <begin position="254"/>
        <end position="314"/>
    </location>
</feature>
<dbReference type="PANTHER" id="PTHR24324">
    <property type="entry name" value="HOMEOBOX PROTEIN HHEX"/>
    <property type="match status" value="1"/>
</dbReference>
<feature type="region of interest" description="Disordered" evidence="7">
    <location>
        <begin position="360"/>
        <end position="403"/>
    </location>
</feature>
<feature type="compositionally biased region" description="Low complexity" evidence="7">
    <location>
        <begin position="360"/>
        <end position="376"/>
    </location>
</feature>
<dbReference type="PROSITE" id="PS50071">
    <property type="entry name" value="HOMEOBOX_2"/>
    <property type="match status" value="1"/>
</dbReference>
<dbReference type="KEGG" id="dfa:DFA_10958"/>
<evidence type="ECO:0000256" key="7">
    <source>
        <dbReference type="SAM" id="MobiDB-lite"/>
    </source>
</evidence>
<feature type="compositionally biased region" description="Polar residues" evidence="7">
    <location>
        <begin position="63"/>
        <end position="75"/>
    </location>
</feature>
<dbReference type="PANTHER" id="PTHR24324:SF5">
    <property type="entry name" value="HEMATOPOIETICALLY-EXPRESSED HOMEOBOX PROTEIN HHEX"/>
    <property type="match status" value="1"/>
</dbReference>
<accession>F4QBW2</accession>
<dbReference type="AlphaFoldDB" id="F4QBW2"/>
<evidence type="ECO:0000256" key="2">
    <source>
        <dbReference type="ARBA" id="ARBA00023125"/>
    </source>
</evidence>
<dbReference type="InterPro" id="IPR009057">
    <property type="entry name" value="Homeodomain-like_sf"/>
</dbReference>
<keyword evidence="10" id="KW-1185">Reference proteome</keyword>
<dbReference type="Proteomes" id="UP000007797">
    <property type="component" value="Unassembled WGS sequence"/>
</dbReference>
<reference evidence="10" key="1">
    <citation type="journal article" date="2011" name="Genome Res.">
        <title>Phylogeny-wide analysis of social amoeba genomes highlights ancient origins for complex intercellular communication.</title>
        <authorList>
            <person name="Heidel A.J."/>
            <person name="Lawal H.M."/>
            <person name="Felder M."/>
            <person name="Schilde C."/>
            <person name="Helps N.R."/>
            <person name="Tunggal B."/>
            <person name="Rivero F."/>
            <person name="John U."/>
            <person name="Schleicher M."/>
            <person name="Eichinger L."/>
            <person name="Platzer M."/>
            <person name="Noegel A.A."/>
            <person name="Schaap P."/>
            <person name="Gloeckner G."/>
        </authorList>
    </citation>
    <scope>NUCLEOTIDE SEQUENCE [LARGE SCALE GENOMIC DNA]</scope>
    <source>
        <strain evidence="10">SH3</strain>
    </source>
</reference>
<dbReference type="RefSeq" id="XP_004351208.1">
    <property type="nucleotide sequence ID" value="XM_004351156.1"/>
</dbReference>
<feature type="region of interest" description="Disordered" evidence="7">
    <location>
        <begin position="307"/>
        <end position="344"/>
    </location>
</feature>
<organism evidence="9 10">
    <name type="scientific">Cavenderia fasciculata</name>
    <name type="common">Slime mold</name>
    <name type="synonym">Dictyostelium fasciculatum</name>
    <dbReference type="NCBI Taxonomy" id="261658"/>
    <lineage>
        <taxon>Eukaryota</taxon>
        <taxon>Amoebozoa</taxon>
        <taxon>Evosea</taxon>
        <taxon>Eumycetozoa</taxon>
        <taxon>Dictyostelia</taxon>
        <taxon>Acytosteliales</taxon>
        <taxon>Cavenderiaceae</taxon>
        <taxon>Cavenderia</taxon>
    </lineage>
</organism>
<feature type="compositionally biased region" description="Basic residues" evidence="7">
    <location>
        <begin position="307"/>
        <end position="316"/>
    </location>
</feature>
<evidence type="ECO:0000256" key="5">
    <source>
        <dbReference type="PROSITE-ProRule" id="PRU00108"/>
    </source>
</evidence>
<keyword evidence="3 5" id="KW-0371">Homeobox</keyword>
<dbReference type="Pfam" id="PF00046">
    <property type="entry name" value="Homeodomain"/>
    <property type="match status" value="1"/>
</dbReference>
<evidence type="ECO:0000259" key="8">
    <source>
        <dbReference type="PROSITE" id="PS50071"/>
    </source>
</evidence>
<dbReference type="Gene3D" id="1.10.10.60">
    <property type="entry name" value="Homeodomain-like"/>
    <property type="match status" value="1"/>
</dbReference>
<protein>
    <submittedName>
        <fullName evidence="9">Homeobox transcription factor</fullName>
    </submittedName>
</protein>
<evidence type="ECO:0000313" key="9">
    <source>
        <dbReference type="EMBL" id="EGG14700.1"/>
    </source>
</evidence>
<dbReference type="SMART" id="SM00389">
    <property type="entry name" value="HOX"/>
    <property type="match status" value="1"/>
</dbReference>
<feature type="compositionally biased region" description="Low complexity" evidence="7">
    <location>
        <begin position="216"/>
        <end position="251"/>
    </location>
</feature>
<feature type="region of interest" description="Disordered" evidence="7">
    <location>
        <begin position="165"/>
        <end position="197"/>
    </location>
</feature>
<evidence type="ECO:0000256" key="3">
    <source>
        <dbReference type="ARBA" id="ARBA00023155"/>
    </source>
</evidence>
<dbReference type="InterPro" id="IPR001356">
    <property type="entry name" value="HD"/>
</dbReference>
<comment type="subcellular location">
    <subcellularLocation>
        <location evidence="1 5 6">Nucleus</location>
    </subcellularLocation>
</comment>
<name>F4QBW2_CACFS</name>
<dbReference type="GO" id="GO:0006357">
    <property type="term" value="P:regulation of transcription by RNA polymerase II"/>
    <property type="evidence" value="ECO:0007669"/>
    <property type="project" value="TreeGrafter"/>
</dbReference>
<gene>
    <name evidence="9" type="ORF">DFA_10958</name>
</gene>
<evidence type="ECO:0000313" key="10">
    <source>
        <dbReference type="Proteomes" id="UP000007797"/>
    </source>
</evidence>
<feature type="compositionally biased region" description="Low complexity" evidence="7">
    <location>
        <begin position="329"/>
        <end position="342"/>
    </location>
</feature>
<dbReference type="GO" id="GO:0000978">
    <property type="term" value="F:RNA polymerase II cis-regulatory region sequence-specific DNA binding"/>
    <property type="evidence" value="ECO:0007669"/>
    <property type="project" value="TreeGrafter"/>
</dbReference>
<dbReference type="EMBL" id="GL883028">
    <property type="protein sequence ID" value="EGG14700.1"/>
    <property type="molecule type" value="Genomic_DNA"/>
</dbReference>
<dbReference type="GO" id="GO:0005634">
    <property type="term" value="C:nucleus"/>
    <property type="evidence" value="ECO:0007669"/>
    <property type="project" value="UniProtKB-SubCell"/>
</dbReference>
<feature type="DNA-binding region" description="Homeobox" evidence="5">
    <location>
        <begin position="256"/>
        <end position="315"/>
    </location>
</feature>
<dbReference type="OrthoDB" id="20971at2759"/>
<dbReference type="SUPFAM" id="SSF46689">
    <property type="entry name" value="Homeodomain-like"/>
    <property type="match status" value="1"/>
</dbReference>
<keyword evidence="4 5" id="KW-0539">Nucleus</keyword>
<feature type="compositionally biased region" description="Low complexity" evidence="7">
    <location>
        <begin position="44"/>
        <end position="59"/>
    </location>
</feature>
<dbReference type="GeneID" id="14866572"/>
<evidence type="ECO:0000256" key="4">
    <source>
        <dbReference type="ARBA" id="ARBA00023242"/>
    </source>
</evidence>
<evidence type="ECO:0000256" key="6">
    <source>
        <dbReference type="RuleBase" id="RU000682"/>
    </source>
</evidence>
<feature type="region of interest" description="Disordered" evidence="7">
    <location>
        <begin position="216"/>
        <end position="265"/>
    </location>
</feature>
<proteinExistence type="predicted"/>
<sequence>MEIIQEQNLIFANYNKNKNNGLLSSYVKPTLDENNKYKRVAHSMNPSLKNSNNSLSTSPITTPPQEQQLSSSNPTSDYENDSSSDIESSSSKPHDNDEKEIGLVANILLKISSKEITIVSTSSSTSATSLVPNNDSPVLAPAKLADSTNCVPFGALNLDTEMGNTTATATTSTGGSSGSQGSSLASSTSSTPVLSASATGINPVVSTTTAPVVTTTTTTTTPTSLTSSSSSTPTSISVSASNSSLSLSASTDAADKKKKRQRTSPEQLAILEQIFETDKMPSQQIRHRLANQLGMSSRRVQIWFQNKRAKKQHKSRPTSPTQFNFTPVSFPSSPSSSSSSSPVIGSNIKLNSSSIGIPTSVSTASASSSASSPNSNFKQYNFSFDHHTTTANNSPPPPSSNEQYKEIRFHNVTLNLGIKKSRPECRSRCSAGVSISISRI</sequence>
<dbReference type="InterPro" id="IPR051000">
    <property type="entry name" value="Homeobox_DNA-bind_prot"/>
</dbReference>
<evidence type="ECO:0000256" key="1">
    <source>
        <dbReference type="ARBA" id="ARBA00004123"/>
    </source>
</evidence>
<keyword evidence="2 5" id="KW-0238">DNA-binding</keyword>
<dbReference type="CDD" id="cd00086">
    <property type="entry name" value="homeodomain"/>
    <property type="match status" value="1"/>
</dbReference>
<feature type="region of interest" description="Disordered" evidence="7">
    <location>
        <begin position="44"/>
        <end position="98"/>
    </location>
</feature>